<keyword evidence="1" id="KW-0472">Membrane</keyword>
<keyword evidence="1" id="KW-1133">Transmembrane helix</keyword>
<reference evidence="2" key="1">
    <citation type="submission" date="2021-03" db="EMBL/GenBank/DDBJ databases">
        <title>Roseibium sp. CAU 1637 isolated from Incheon.</title>
        <authorList>
            <person name="Kim W."/>
        </authorList>
    </citation>
    <scope>NUCLEOTIDE SEQUENCE</scope>
    <source>
        <strain evidence="2">CAU 1637</strain>
    </source>
</reference>
<evidence type="ECO:0000256" key="1">
    <source>
        <dbReference type="SAM" id="Phobius"/>
    </source>
</evidence>
<proteinExistence type="predicted"/>
<protein>
    <recommendedName>
        <fullName evidence="4">RiboL-PSP-HEPN domain-containing protein</fullName>
    </recommendedName>
</protein>
<keyword evidence="1" id="KW-0812">Transmembrane</keyword>
<dbReference type="AlphaFoldDB" id="A0A939EPH8"/>
<evidence type="ECO:0008006" key="4">
    <source>
        <dbReference type="Google" id="ProtNLM"/>
    </source>
</evidence>
<keyword evidence="3" id="KW-1185">Reference proteome</keyword>
<name>A0A939EPH8_9HYPH</name>
<sequence length="186" mass="20813">MELLELLTEIIGHLAWPVAAIVVALSFKSEISKFLQRVTNAKYMGVELDLEREFSELKAEATDAGVTIVYPSSSFDRATIDGLENAPELAFIRSWQEIENVIVSHYGSVSGLKKNEGRFIFGKAVKYLRENGTINAELEMLIQKLRQIRNLVVHGSDVSVSRAEAFEWLGISKSVLDRLKQKIGTD</sequence>
<dbReference type="RefSeq" id="WP_206941604.1">
    <property type="nucleotide sequence ID" value="NZ_JAFLNF010000005.1"/>
</dbReference>
<evidence type="ECO:0000313" key="3">
    <source>
        <dbReference type="Proteomes" id="UP000664779"/>
    </source>
</evidence>
<organism evidence="2 3">
    <name type="scientific">Roseibium limicola</name>
    <dbReference type="NCBI Taxonomy" id="2816037"/>
    <lineage>
        <taxon>Bacteria</taxon>
        <taxon>Pseudomonadati</taxon>
        <taxon>Pseudomonadota</taxon>
        <taxon>Alphaproteobacteria</taxon>
        <taxon>Hyphomicrobiales</taxon>
        <taxon>Stappiaceae</taxon>
        <taxon>Roseibium</taxon>
    </lineage>
</organism>
<dbReference type="EMBL" id="JAFLNF010000005">
    <property type="protein sequence ID" value="MBO0346212.1"/>
    <property type="molecule type" value="Genomic_DNA"/>
</dbReference>
<accession>A0A939EPH8</accession>
<gene>
    <name evidence="2" type="ORF">J0X15_13345</name>
</gene>
<feature type="transmembrane region" description="Helical" evidence="1">
    <location>
        <begin position="6"/>
        <end position="27"/>
    </location>
</feature>
<comment type="caution">
    <text evidence="2">The sequence shown here is derived from an EMBL/GenBank/DDBJ whole genome shotgun (WGS) entry which is preliminary data.</text>
</comment>
<evidence type="ECO:0000313" key="2">
    <source>
        <dbReference type="EMBL" id="MBO0346212.1"/>
    </source>
</evidence>
<dbReference type="Proteomes" id="UP000664779">
    <property type="component" value="Unassembled WGS sequence"/>
</dbReference>